<gene>
    <name evidence="12" type="ORF">NTJ_03234</name>
</gene>
<evidence type="ECO:0000256" key="9">
    <source>
        <dbReference type="ARBA" id="ARBA00023157"/>
    </source>
</evidence>
<comment type="cofactor">
    <cofactor evidence="1">
        <name>Cu(2+)</name>
        <dbReference type="ChEBI" id="CHEBI:29036"/>
    </cofactor>
</comment>
<dbReference type="Gene3D" id="1.20.1370.10">
    <property type="entry name" value="Hemocyanin, N-terminal domain"/>
    <property type="match status" value="1"/>
</dbReference>
<dbReference type="SUPFAM" id="SSF48050">
    <property type="entry name" value="Hemocyanin, N-terminal domain"/>
    <property type="match status" value="1"/>
</dbReference>
<dbReference type="Gene3D" id="2.60.40.1520">
    <property type="entry name" value="Hemocyanin, C-terminal domain"/>
    <property type="match status" value="1"/>
</dbReference>
<evidence type="ECO:0000256" key="2">
    <source>
        <dbReference type="ARBA" id="ARBA00004613"/>
    </source>
</evidence>
<reference evidence="12 13" key="1">
    <citation type="submission" date="2023-09" db="EMBL/GenBank/DDBJ databases">
        <title>Nesidiocoris tenuis whole genome shotgun sequence.</title>
        <authorList>
            <person name="Shibata T."/>
            <person name="Shimoda M."/>
            <person name="Kobayashi T."/>
            <person name="Uehara T."/>
        </authorList>
    </citation>
    <scope>NUCLEOTIDE SEQUENCE [LARGE SCALE GENOMIC DNA]</scope>
    <source>
        <strain evidence="12 13">Japan</strain>
    </source>
</reference>
<keyword evidence="13" id="KW-1185">Reference proteome</keyword>
<evidence type="ECO:0000256" key="10">
    <source>
        <dbReference type="SAM" id="MobiDB-lite"/>
    </source>
</evidence>
<dbReference type="Pfam" id="PF00372">
    <property type="entry name" value="Hemocyanin_M"/>
    <property type="match status" value="1"/>
</dbReference>
<keyword evidence="4" id="KW-0964">Secreted</keyword>
<dbReference type="InterPro" id="IPR002227">
    <property type="entry name" value="Tyrosinase_Cu-bd"/>
</dbReference>
<dbReference type="Proteomes" id="UP001307889">
    <property type="component" value="Chromosome 2"/>
</dbReference>
<evidence type="ECO:0000256" key="7">
    <source>
        <dbReference type="ARBA" id="ARBA00023008"/>
    </source>
</evidence>
<organism evidence="12 13">
    <name type="scientific">Nesidiocoris tenuis</name>
    <dbReference type="NCBI Taxonomy" id="355587"/>
    <lineage>
        <taxon>Eukaryota</taxon>
        <taxon>Metazoa</taxon>
        <taxon>Ecdysozoa</taxon>
        <taxon>Arthropoda</taxon>
        <taxon>Hexapoda</taxon>
        <taxon>Insecta</taxon>
        <taxon>Pterygota</taxon>
        <taxon>Neoptera</taxon>
        <taxon>Paraneoptera</taxon>
        <taxon>Hemiptera</taxon>
        <taxon>Heteroptera</taxon>
        <taxon>Panheteroptera</taxon>
        <taxon>Cimicomorpha</taxon>
        <taxon>Miridae</taxon>
        <taxon>Dicyphina</taxon>
        <taxon>Nesidiocoris</taxon>
    </lineage>
</organism>
<sequence>MFINNKKPAVRNSCQLPSSIDIRLKKLRESIPMAQQNRNRDDELLLLFDRPHEPMFLPRQSINGKEVVFDVPADYVDDRYKPIYQELQSRFGTDNPERVTVRASKLPNLSQIKQLDRRENFTLFIPRHRKFAASLIKIFMGAKDKEEFFSVATYARDQINPGLWNYAYSVALLHRPDTKHLPVAPLTETFPNKFLAGEVFSRALAESTIVPEDQRLPIEIPRDYTATDLDVEHRVAYFREDLGINLHHWHWHLVYPFDGTVEIVRKDRRGELFYYMHQQIIARYNLERFCNNLARVKKFNNFREAIPEGYFPKLDSLLGSRSWPPRFSGTTIRDVYREADQIEFEILDLERWRDRIYSAIHGGAIQDNNGRTVQLSEGQGIDILGNIIEASILSPNKNLYGDIHNFGHLAFASCHDPDGRNLEPVGVMGDTATAMRDPIFYRWHAFVDEIFQEHKSTLPRYTAEQLTFPGINVAKIEVSTQGRPANQMHTFWQQSIIDMQRGLDFYPRGAVLAKFTHLQHMPYNLKITVENSSGAPKTGTARIFLGPKFDERGFRWNFGDHRVMFIELDKFLVTLKNGTSVIERKSTQSSVTIPFERTFRSLGPSNRPDDGNPQAAGFNFCGCGWPQHMLIPKGMEGNGLQCQLFVMISDYNADKVDLPRQQQKSCTDAASYCGLRDSVYPDKRAMGYPFDRPARDGVDRIADFLTANMAVIDVAVIHNNRTVDQSGVQIQDLQDRFGKPQRKPAASGAKPAKGNASGSRWN</sequence>
<dbReference type="PRINTS" id="PR00187">
    <property type="entry name" value="HAEMOCYANIN"/>
</dbReference>
<comment type="subcellular location">
    <subcellularLocation>
        <location evidence="2">Secreted</location>
    </subcellularLocation>
</comment>
<evidence type="ECO:0000256" key="8">
    <source>
        <dbReference type="ARBA" id="ARBA00023033"/>
    </source>
</evidence>
<evidence type="ECO:0000256" key="6">
    <source>
        <dbReference type="ARBA" id="ARBA00023002"/>
    </source>
</evidence>
<evidence type="ECO:0000259" key="11">
    <source>
        <dbReference type="PROSITE" id="PS00498"/>
    </source>
</evidence>
<dbReference type="InterPro" id="IPR000896">
    <property type="entry name" value="Hemocyanin/hexamerin_mid_dom"/>
</dbReference>
<dbReference type="InterPro" id="IPR036697">
    <property type="entry name" value="Hemocyanin_N_sf"/>
</dbReference>
<dbReference type="PROSITE" id="PS00498">
    <property type="entry name" value="TYROSINASE_2"/>
    <property type="match status" value="1"/>
</dbReference>
<feature type="compositionally biased region" description="Low complexity" evidence="10">
    <location>
        <begin position="743"/>
        <end position="762"/>
    </location>
</feature>
<dbReference type="InterPro" id="IPR013788">
    <property type="entry name" value="Hemocyanin/hexamerin"/>
</dbReference>
<keyword evidence="7" id="KW-0186">Copper</keyword>
<dbReference type="InterPro" id="IPR037020">
    <property type="entry name" value="Hemocyanin_C_sf"/>
</dbReference>
<dbReference type="SUPFAM" id="SSF81296">
    <property type="entry name" value="E set domains"/>
    <property type="match status" value="1"/>
</dbReference>
<evidence type="ECO:0000313" key="12">
    <source>
        <dbReference type="EMBL" id="BES90425.1"/>
    </source>
</evidence>
<comment type="similarity">
    <text evidence="3">Belongs to the tyrosinase family.</text>
</comment>
<dbReference type="PANTHER" id="PTHR11511:SF4">
    <property type="entry name" value="PHENOLOXIDASE 2-RELATED"/>
    <property type="match status" value="1"/>
</dbReference>
<dbReference type="InterPro" id="IPR014756">
    <property type="entry name" value="Ig_E-set"/>
</dbReference>
<accession>A0ABN7ADS0</accession>
<dbReference type="EMBL" id="AP028910">
    <property type="protein sequence ID" value="BES90425.1"/>
    <property type="molecule type" value="Genomic_DNA"/>
</dbReference>
<dbReference type="PROSITE" id="PS00210">
    <property type="entry name" value="HEMOCYANIN_2"/>
    <property type="match status" value="1"/>
</dbReference>
<evidence type="ECO:0000256" key="4">
    <source>
        <dbReference type="ARBA" id="ARBA00022525"/>
    </source>
</evidence>
<evidence type="ECO:0000256" key="5">
    <source>
        <dbReference type="ARBA" id="ARBA00022723"/>
    </source>
</evidence>
<dbReference type="PROSITE" id="PS00209">
    <property type="entry name" value="HEMOCYANIN_1"/>
    <property type="match status" value="1"/>
</dbReference>
<dbReference type="InterPro" id="IPR008922">
    <property type="entry name" value="Di-copper_centre_dom_sf"/>
</dbReference>
<evidence type="ECO:0000256" key="1">
    <source>
        <dbReference type="ARBA" id="ARBA00001973"/>
    </source>
</evidence>
<dbReference type="InterPro" id="IPR005204">
    <property type="entry name" value="Hemocyanin_N"/>
</dbReference>
<keyword evidence="9" id="KW-1015">Disulfide bond</keyword>
<keyword evidence="6" id="KW-0560">Oxidoreductase</keyword>
<dbReference type="SUPFAM" id="SSF48056">
    <property type="entry name" value="Di-copper centre-containing domain"/>
    <property type="match status" value="1"/>
</dbReference>
<keyword evidence="8" id="KW-0503">Monooxygenase</keyword>
<evidence type="ECO:0000313" key="13">
    <source>
        <dbReference type="Proteomes" id="UP001307889"/>
    </source>
</evidence>
<feature type="region of interest" description="Disordered" evidence="10">
    <location>
        <begin position="736"/>
        <end position="762"/>
    </location>
</feature>
<dbReference type="PANTHER" id="PTHR11511">
    <property type="entry name" value="LARVAL STORAGE PROTEIN/PHENOLOXIDASE"/>
    <property type="match status" value="1"/>
</dbReference>
<feature type="domain" description="Tyrosinase copper-binding" evidence="11">
    <location>
        <begin position="437"/>
        <end position="448"/>
    </location>
</feature>
<dbReference type="Pfam" id="PF03723">
    <property type="entry name" value="Hemocyanin_C"/>
    <property type="match status" value="1"/>
</dbReference>
<dbReference type="Gene3D" id="1.10.1280.10">
    <property type="entry name" value="Di-copper center containing domain from catechol oxidase"/>
    <property type="match status" value="1"/>
</dbReference>
<protein>
    <submittedName>
        <fullName evidence="12">Phenoloxidase subunit 2</fullName>
    </submittedName>
</protein>
<evidence type="ECO:0000256" key="3">
    <source>
        <dbReference type="ARBA" id="ARBA00009928"/>
    </source>
</evidence>
<dbReference type="InterPro" id="IPR005203">
    <property type="entry name" value="Hemocyanin_C"/>
</dbReference>
<name>A0ABN7ADS0_9HEMI</name>
<proteinExistence type="inferred from homology"/>
<keyword evidence="5" id="KW-0479">Metal-binding</keyword>
<dbReference type="Pfam" id="PF03722">
    <property type="entry name" value="Hemocyanin_N"/>
    <property type="match status" value="1"/>
</dbReference>